<feature type="transmembrane region" description="Helical" evidence="1">
    <location>
        <begin position="199"/>
        <end position="215"/>
    </location>
</feature>
<accession>A0A9X1WYI4</accession>
<feature type="transmembrane region" description="Helical" evidence="1">
    <location>
        <begin position="382"/>
        <end position="399"/>
    </location>
</feature>
<dbReference type="EMBL" id="JAKUML010000007">
    <property type="protein sequence ID" value="MCJ8146352.1"/>
    <property type="molecule type" value="Genomic_DNA"/>
</dbReference>
<feature type="transmembrane region" description="Helical" evidence="1">
    <location>
        <begin position="67"/>
        <end position="88"/>
    </location>
</feature>
<keyword evidence="1" id="KW-0472">Membrane</keyword>
<feature type="transmembrane region" description="Helical" evidence="1">
    <location>
        <begin position="149"/>
        <end position="168"/>
    </location>
</feature>
<feature type="transmembrane region" description="Helical" evidence="1">
    <location>
        <begin position="353"/>
        <end position="375"/>
    </location>
</feature>
<feature type="transmembrane region" description="Helical" evidence="1">
    <location>
        <begin position="175"/>
        <end position="193"/>
    </location>
</feature>
<feature type="transmembrane region" description="Helical" evidence="1">
    <location>
        <begin position="405"/>
        <end position="424"/>
    </location>
</feature>
<keyword evidence="1" id="KW-0812">Transmembrane</keyword>
<feature type="transmembrane region" description="Helical" evidence="1">
    <location>
        <begin position="6"/>
        <end position="22"/>
    </location>
</feature>
<organism evidence="2 3">
    <name type="scientific">Acinetobacter sedimenti</name>
    <dbReference type="NCBI Taxonomy" id="2919922"/>
    <lineage>
        <taxon>Bacteria</taxon>
        <taxon>Pseudomonadati</taxon>
        <taxon>Pseudomonadota</taxon>
        <taxon>Gammaproteobacteria</taxon>
        <taxon>Moraxellales</taxon>
        <taxon>Moraxellaceae</taxon>
        <taxon>Acinetobacter</taxon>
    </lineage>
</organism>
<evidence type="ECO:0000256" key="1">
    <source>
        <dbReference type="SAM" id="Phobius"/>
    </source>
</evidence>
<dbReference type="AlphaFoldDB" id="A0A9X1WYI4"/>
<feature type="transmembrane region" description="Helical" evidence="1">
    <location>
        <begin position="34"/>
        <end position="55"/>
    </location>
</feature>
<proteinExistence type="predicted"/>
<dbReference type="Proteomes" id="UP001139701">
    <property type="component" value="Unassembled WGS sequence"/>
</dbReference>
<evidence type="ECO:0000313" key="3">
    <source>
        <dbReference type="Proteomes" id="UP001139701"/>
    </source>
</evidence>
<dbReference type="RefSeq" id="WP_241571047.1">
    <property type="nucleotide sequence ID" value="NZ_JAKUML010000007.1"/>
</dbReference>
<keyword evidence="1" id="KW-1133">Transmembrane helix</keyword>
<gene>
    <name evidence="2" type="ORF">MKI79_05470</name>
</gene>
<feature type="transmembrane region" description="Helical" evidence="1">
    <location>
        <begin position="236"/>
        <end position="256"/>
    </location>
</feature>
<sequence>MSFIGQGFGLLVYLSSFVFLLVQSFNVFNFRSNYVWFVFSYLVLFYISPIFEFVFPGEVLVGSQSSIALYHFLNISSIHALSIFYFLVFRPTPESKLLINDAKFDRTLYIIGGGLLLGTLWMFLTVGGFSAIKSTRVDLKYVQGGKTYSLWMVYFFSSFFFLLGIKLAKIKRNPLYIFILLLIFCVLEFVYFIALRNRTMILMHLTALIIGVFVSKQIVFENTKKYLNEKIKKIKILPLVSVMSILAGLGIFIRFARGVYLEGDGELGISWKDMLITSVKSGDFGYANMVVNIIDHVYYTDLSLNGQSYYRLLLAFIPESIYDKKIPTTDSLIGQMLTGLDVMTIPPGVFGDAYLNFGLLSFFVFIVYGLLLGAIDRSKNILKAYIFFSLSFTLIYHFVRGSFVNVIISLIIIYLGVILANRLVRPKYI</sequence>
<feature type="transmembrane region" description="Helical" evidence="1">
    <location>
        <begin position="108"/>
        <end position="129"/>
    </location>
</feature>
<evidence type="ECO:0000313" key="2">
    <source>
        <dbReference type="EMBL" id="MCJ8146352.1"/>
    </source>
</evidence>
<name>A0A9X1WYI4_9GAMM</name>
<comment type="caution">
    <text evidence="2">The sequence shown here is derived from an EMBL/GenBank/DDBJ whole genome shotgun (WGS) entry which is preliminary data.</text>
</comment>
<keyword evidence="3" id="KW-1185">Reference proteome</keyword>
<reference evidence="2" key="1">
    <citation type="submission" date="2022-02" db="EMBL/GenBank/DDBJ databases">
        <title>Acinetobacter A3.8 sp. nov., isolated from Sediment (Zhairuo Island).</title>
        <authorList>
            <person name="Zheng K."/>
        </authorList>
    </citation>
    <scope>NUCLEOTIDE SEQUENCE</scope>
    <source>
        <strain evidence="2">A3.8</strain>
    </source>
</reference>
<protein>
    <submittedName>
        <fullName evidence="2">Oligosaccharide repeat unit polymerase</fullName>
    </submittedName>
</protein>